<dbReference type="GO" id="GO:0009982">
    <property type="term" value="F:pseudouridine synthase activity"/>
    <property type="evidence" value="ECO:0007669"/>
    <property type="project" value="InterPro"/>
</dbReference>
<name>A0A699YXB5_HAELA</name>
<evidence type="ECO:0000313" key="3">
    <source>
        <dbReference type="Proteomes" id="UP000485058"/>
    </source>
</evidence>
<dbReference type="PANTHER" id="PTHR21600:SF87">
    <property type="entry name" value="RNA PSEUDOURIDYLATE SYNTHASE DOMAIN-CONTAINING PROTEIN 1"/>
    <property type="match status" value="1"/>
</dbReference>
<organism evidence="2 3">
    <name type="scientific">Haematococcus lacustris</name>
    <name type="common">Green alga</name>
    <name type="synonym">Haematococcus pluvialis</name>
    <dbReference type="NCBI Taxonomy" id="44745"/>
    <lineage>
        <taxon>Eukaryota</taxon>
        <taxon>Viridiplantae</taxon>
        <taxon>Chlorophyta</taxon>
        <taxon>core chlorophytes</taxon>
        <taxon>Chlorophyceae</taxon>
        <taxon>CS clade</taxon>
        <taxon>Chlamydomonadales</taxon>
        <taxon>Haematococcaceae</taxon>
        <taxon>Haematococcus</taxon>
    </lineage>
</organism>
<dbReference type="Gene3D" id="3.30.2350.10">
    <property type="entry name" value="Pseudouridine synthase"/>
    <property type="match status" value="1"/>
</dbReference>
<sequence length="155" mass="17083">MLGHSKQLVAPPPTRSCNCSSHCQVGRVYSSITLGCPYPASGRVLTNIDRDPGERKRMAAFPYGSSQGRLAASNYLVLQSLAGGAAALVQWRLETGRTHQIRQQDLRSVVMPLSRPTLHAKSLAFEHPATGQRLEFESQLPKDFQELLQSLQQLD</sequence>
<evidence type="ECO:0000313" key="2">
    <source>
        <dbReference type="EMBL" id="GFH07662.1"/>
    </source>
</evidence>
<comment type="caution">
    <text evidence="2">The sequence shown here is derived from an EMBL/GenBank/DDBJ whole genome shotgun (WGS) entry which is preliminary data.</text>
</comment>
<keyword evidence="3" id="KW-1185">Reference proteome</keyword>
<comment type="similarity">
    <text evidence="1">Belongs to the pseudouridine synthase RluA family.</text>
</comment>
<dbReference type="InterPro" id="IPR020103">
    <property type="entry name" value="PsdUridine_synth_cat_dom_sf"/>
</dbReference>
<accession>A0A699YXB5</accession>
<dbReference type="PANTHER" id="PTHR21600">
    <property type="entry name" value="MITOCHONDRIAL RNA PSEUDOURIDINE SYNTHASE"/>
    <property type="match status" value="1"/>
</dbReference>
<dbReference type="Proteomes" id="UP000485058">
    <property type="component" value="Unassembled WGS sequence"/>
</dbReference>
<proteinExistence type="inferred from homology"/>
<dbReference type="GO" id="GO:0000455">
    <property type="term" value="P:enzyme-directed rRNA pseudouridine synthesis"/>
    <property type="evidence" value="ECO:0007669"/>
    <property type="project" value="TreeGrafter"/>
</dbReference>
<dbReference type="SUPFAM" id="SSF55120">
    <property type="entry name" value="Pseudouridine synthase"/>
    <property type="match status" value="1"/>
</dbReference>
<evidence type="ECO:0000256" key="1">
    <source>
        <dbReference type="ARBA" id="ARBA00010876"/>
    </source>
</evidence>
<dbReference type="EMBL" id="BLLF01000108">
    <property type="protein sequence ID" value="GFH07662.1"/>
    <property type="molecule type" value="Genomic_DNA"/>
</dbReference>
<dbReference type="InterPro" id="IPR050188">
    <property type="entry name" value="RluA_PseudoU_synthase"/>
</dbReference>
<reference evidence="2 3" key="1">
    <citation type="submission" date="2020-02" db="EMBL/GenBank/DDBJ databases">
        <title>Draft genome sequence of Haematococcus lacustris strain NIES-144.</title>
        <authorList>
            <person name="Morimoto D."/>
            <person name="Nakagawa S."/>
            <person name="Yoshida T."/>
            <person name="Sawayama S."/>
        </authorList>
    </citation>
    <scope>NUCLEOTIDE SEQUENCE [LARGE SCALE GENOMIC DNA]</scope>
    <source>
        <strain evidence="2 3">NIES-144</strain>
    </source>
</reference>
<gene>
    <name evidence="2" type="ORF">HaLaN_02494</name>
</gene>
<dbReference type="AlphaFoldDB" id="A0A699YXB5"/>
<dbReference type="GO" id="GO:0003723">
    <property type="term" value="F:RNA binding"/>
    <property type="evidence" value="ECO:0007669"/>
    <property type="project" value="InterPro"/>
</dbReference>
<protein>
    <submittedName>
        <fullName evidence="2">S4 RNA-binding domain-containing protein</fullName>
    </submittedName>
</protein>